<keyword evidence="9 11" id="KW-0560">Oxidoreductase</keyword>
<name>A0A235BDI0_9BACL</name>
<dbReference type="NCBIfam" id="TIGR00562">
    <property type="entry name" value="proto_IX_ox"/>
    <property type="match status" value="1"/>
</dbReference>
<evidence type="ECO:0000256" key="10">
    <source>
        <dbReference type="ARBA" id="ARBA00023133"/>
    </source>
</evidence>
<dbReference type="Pfam" id="PF01593">
    <property type="entry name" value="Amino_oxidase"/>
    <property type="match status" value="1"/>
</dbReference>
<dbReference type="NCBIfam" id="NF008845">
    <property type="entry name" value="PRK11883.1-5"/>
    <property type="match status" value="1"/>
</dbReference>
<dbReference type="PANTHER" id="PTHR42923">
    <property type="entry name" value="PROTOPORPHYRINOGEN OXIDASE"/>
    <property type="match status" value="1"/>
</dbReference>
<keyword evidence="8 11" id="KW-0274">FAD</keyword>
<evidence type="ECO:0000256" key="3">
    <source>
        <dbReference type="ARBA" id="ARBA00004744"/>
    </source>
</evidence>
<dbReference type="EMBL" id="NOWF01000001">
    <property type="protein sequence ID" value="OYD09655.1"/>
    <property type="molecule type" value="Genomic_DNA"/>
</dbReference>
<organism evidence="13 14">
    <name type="scientific">Paludifilum halophilum</name>
    <dbReference type="NCBI Taxonomy" id="1642702"/>
    <lineage>
        <taxon>Bacteria</taxon>
        <taxon>Bacillati</taxon>
        <taxon>Bacillota</taxon>
        <taxon>Bacilli</taxon>
        <taxon>Bacillales</taxon>
        <taxon>Thermoactinomycetaceae</taxon>
        <taxon>Paludifilum</taxon>
    </lineage>
</organism>
<comment type="similarity">
    <text evidence="4 11">Belongs to the protoporphyrinogen/coproporphyrinogen oxidase family. Coproporphyrinogen III oxidase subfamily.</text>
</comment>
<keyword evidence="14" id="KW-1185">Reference proteome</keyword>
<evidence type="ECO:0000256" key="6">
    <source>
        <dbReference type="ARBA" id="ARBA00019046"/>
    </source>
</evidence>
<evidence type="ECO:0000256" key="5">
    <source>
        <dbReference type="ARBA" id="ARBA00012402"/>
    </source>
</evidence>
<evidence type="ECO:0000313" key="13">
    <source>
        <dbReference type="EMBL" id="OYD09655.1"/>
    </source>
</evidence>
<dbReference type="SUPFAM" id="SSF51905">
    <property type="entry name" value="FAD/NAD(P)-binding domain"/>
    <property type="match status" value="1"/>
</dbReference>
<proteinExistence type="inferred from homology"/>
<dbReference type="PANTHER" id="PTHR42923:SF3">
    <property type="entry name" value="PROTOPORPHYRINOGEN OXIDASE"/>
    <property type="match status" value="1"/>
</dbReference>
<dbReference type="InterPro" id="IPR050464">
    <property type="entry name" value="Zeta_carotene_desat/Oxidored"/>
</dbReference>
<dbReference type="Gene3D" id="3.90.660.20">
    <property type="entry name" value="Protoporphyrinogen oxidase, mitochondrial, domain 2"/>
    <property type="match status" value="1"/>
</dbReference>
<dbReference type="GO" id="GO:0006783">
    <property type="term" value="P:heme biosynthetic process"/>
    <property type="evidence" value="ECO:0007669"/>
    <property type="project" value="UniProtKB-UniRule"/>
</dbReference>
<dbReference type="UniPathway" id="UPA00252"/>
<evidence type="ECO:0000259" key="12">
    <source>
        <dbReference type="Pfam" id="PF01593"/>
    </source>
</evidence>
<dbReference type="InterPro" id="IPR036188">
    <property type="entry name" value="FAD/NAD-bd_sf"/>
</dbReference>
<sequence>MNHREKRVAIVGGGITGLSAAFYLKKEAEQRGWNLSLTLIESQNRLGGKIATEQTDGFVMEKGPDSFLERKPSAKQLVTDLGLEDQLVRNQTGQAYILHHSQLIPIPEGAVMGVPTRLAPFAFTPLFSPAGKIRAAGDLVLPRSRSEEDVSVGSFFRRRLGDEVVDKLIEPLLSGIYAGNIDRLSLMATFPQYVRMEKNHRSLILGTKKTRSSSATGNRSRPKGQFLTLKRGLSHIVDALEEYLSSSSLLKGTALQHMEPLREGYRLQLDSGEEITADAVVMAVPHSVVSKALPAFDFLQRKEPLPFTSVATVIMGYDESSVFLDREGTGFVVPREEETTITACTWTHKKWPHTTPSGKVMLRCYVGRFGDEGIVDEPDDTIVNHVQKDLKKILNIQSPPEWTRVTRWRRAMPQYTVGHANWVQRLKEQTRHRLPGLFLTGASYSGVGIPDCIDQGKEAAREVLELLGKA</sequence>
<comment type="pathway">
    <text evidence="3 11">Porphyrin-containing compound metabolism; protoheme biosynthesis.</text>
</comment>
<dbReference type="RefSeq" id="WP_094262755.1">
    <property type="nucleotide sequence ID" value="NZ_NOWF01000001.1"/>
</dbReference>
<accession>A0A235BDI0</accession>
<dbReference type="InterPro" id="IPR004572">
    <property type="entry name" value="Protoporphyrinogen_oxidase"/>
</dbReference>
<evidence type="ECO:0000256" key="9">
    <source>
        <dbReference type="ARBA" id="ARBA00023002"/>
    </source>
</evidence>
<dbReference type="Gene3D" id="3.50.50.60">
    <property type="entry name" value="FAD/NAD(P)-binding domain"/>
    <property type="match status" value="1"/>
</dbReference>
<evidence type="ECO:0000256" key="2">
    <source>
        <dbReference type="ARBA" id="ARBA00001974"/>
    </source>
</evidence>
<dbReference type="AlphaFoldDB" id="A0A235BDI0"/>
<evidence type="ECO:0000256" key="4">
    <source>
        <dbReference type="ARBA" id="ARBA00008310"/>
    </source>
</evidence>
<comment type="catalytic activity">
    <reaction evidence="1">
        <text>coproporphyrinogen III + 3 O2 = coproporphyrin III + 3 H2O2</text>
        <dbReference type="Rhea" id="RHEA:43436"/>
        <dbReference type="ChEBI" id="CHEBI:15379"/>
        <dbReference type="ChEBI" id="CHEBI:16240"/>
        <dbReference type="ChEBI" id="CHEBI:57309"/>
        <dbReference type="ChEBI" id="CHEBI:131725"/>
        <dbReference type="EC" id="1.3.3.15"/>
    </reaction>
    <physiologicalReaction direction="left-to-right" evidence="1">
        <dbReference type="Rhea" id="RHEA:43437"/>
    </physiologicalReaction>
</comment>
<dbReference type="InterPro" id="IPR002937">
    <property type="entry name" value="Amino_oxidase"/>
</dbReference>
<dbReference type="Gene3D" id="1.10.3110.10">
    <property type="entry name" value="protoporphyrinogen ix oxidase, domain 3"/>
    <property type="match status" value="1"/>
</dbReference>
<evidence type="ECO:0000256" key="8">
    <source>
        <dbReference type="ARBA" id="ARBA00022827"/>
    </source>
</evidence>
<evidence type="ECO:0000313" key="14">
    <source>
        <dbReference type="Proteomes" id="UP000215459"/>
    </source>
</evidence>
<keyword evidence="10 11" id="KW-0350">Heme biosynthesis</keyword>
<comment type="subcellular location">
    <subcellularLocation>
        <location evidence="11">Cytoplasm</location>
    </subcellularLocation>
</comment>
<evidence type="ECO:0000256" key="1">
    <source>
        <dbReference type="ARBA" id="ARBA00001755"/>
    </source>
</evidence>
<comment type="caution">
    <text evidence="13">The sequence shown here is derived from an EMBL/GenBank/DDBJ whole genome shotgun (WGS) entry which is preliminary data.</text>
</comment>
<comment type="function">
    <text evidence="11">Involved in coproporphyrin-dependent heme b biosynthesis. Catalyzes the oxidation of coproporphyrinogen III to coproporphyrin III.</text>
</comment>
<comment type="cofactor">
    <cofactor evidence="2 11">
        <name>FAD</name>
        <dbReference type="ChEBI" id="CHEBI:57692"/>
    </cofactor>
</comment>
<protein>
    <recommendedName>
        <fullName evidence="6 11">Coproporphyrinogen III oxidase</fullName>
        <ecNumber evidence="5 11">1.3.3.15</ecNumber>
    </recommendedName>
</protein>
<dbReference type="EC" id="1.3.3.15" evidence="5 11"/>
<dbReference type="OrthoDB" id="9805195at2"/>
<evidence type="ECO:0000256" key="11">
    <source>
        <dbReference type="RuleBase" id="RU364052"/>
    </source>
</evidence>
<keyword evidence="11" id="KW-0963">Cytoplasm</keyword>
<evidence type="ECO:0000256" key="7">
    <source>
        <dbReference type="ARBA" id="ARBA00022630"/>
    </source>
</evidence>
<dbReference type="Proteomes" id="UP000215459">
    <property type="component" value="Unassembled WGS sequence"/>
</dbReference>
<reference evidence="13 14" key="1">
    <citation type="submission" date="2017-07" db="EMBL/GenBank/DDBJ databases">
        <title>The genome sequence of Paludifilum halophilum highlights mechanisms for microbial adaptation to high salt environemnts.</title>
        <authorList>
            <person name="Belbahri L."/>
        </authorList>
    </citation>
    <scope>NUCLEOTIDE SEQUENCE [LARGE SCALE GENOMIC DNA]</scope>
    <source>
        <strain evidence="13 14">DSM 102817</strain>
    </source>
</reference>
<keyword evidence="7 11" id="KW-0285">Flavoprotein</keyword>
<dbReference type="GO" id="GO:0005737">
    <property type="term" value="C:cytoplasm"/>
    <property type="evidence" value="ECO:0007669"/>
    <property type="project" value="UniProtKB-SubCell"/>
</dbReference>
<gene>
    <name evidence="13" type="ORF">CHM34_01205</name>
</gene>
<feature type="domain" description="Amine oxidase" evidence="12">
    <location>
        <begin position="15"/>
        <end position="464"/>
    </location>
</feature>
<dbReference type="SUPFAM" id="SSF54373">
    <property type="entry name" value="FAD-linked reductases, C-terminal domain"/>
    <property type="match status" value="1"/>
</dbReference>
<dbReference type="GO" id="GO:0004729">
    <property type="term" value="F:oxygen-dependent protoporphyrinogen oxidase activity"/>
    <property type="evidence" value="ECO:0007669"/>
    <property type="project" value="UniProtKB-UniRule"/>
</dbReference>